<comment type="caution">
    <text evidence="4">The sequence shown here is derived from an EMBL/GenBank/DDBJ whole genome shotgun (WGS) entry which is preliminary data.</text>
</comment>
<dbReference type="Proteomes" id="UP001211065">
    <property type="component" value="Unassembled WGS sequence"/>
</dbReference>
<dbReference type="AlphaFoldDB" id="A0AAD5TYC7"/>
<dbReference type="EMBL" id="JADGJW010001445">
    <property type="protein sequence ID" value="KAJ3203331.1"/>
    <property type="molecule type" value="Genomic_DNA"/>
</dbReference>
<dbReference type="InterPro" id="IPR002168">
    <property type="entry name" value="Lipase_GDXG_HIS_AS"/>
</dbReference>
<dbReference type="InterPro" id="IPR050300">
    <property type="entry name" value="GDXG_lipolytic_enzyme"/>
</dbReference>
<evidence type="ECO:0000259" key="3">
    <source>
        <dbReference type="Pfam" id="PF07859"/>
    </source>
</evidence>
<dbReference type="PANTHER" id="PTHR48081">
    <property type="entry name" value="AB HYDROLASE SUPERFAMILY PROTEIN C4A8.06C"/>
    <property type="match status" value="1"/>
</dbReference>
<name>A0AAD5TYC7_9FUNG</name>
<evidence type="ECO:0000256" key="2">
    <source>
        <dbReference type="ARBA" id="ARBA00022801"/>
    </source>
</evidence>
<dbReference type="PROSITE" id="PS01173">
    <property type="entry name" value="LIPASE_GDXG_HIS"/>
    <property type="match status" value="1"/>
</dbReference>
<keyword evidence="2" id="KW-0378">Hydrolase</keyword>
<dbReference type="GO" id="GO:0016787">
    <property type="term" value="F:hydrolase activity"/>
    <property type="evidence" value="ECO:0007669"/>
    <property type="project" value="UniProtKB-KW"/>
</dbReference>
<dbReference type="InterPro" id="IPR029058">
    <property type="entry name" value="AB_hydrolase_fold"/>
</dbReference>
<comment type="similarity">
    <text evidence="1">Belongs to the 'GDXG' lipolytic enzyme family.</text>
</comment>
<dbReference type="SUPFAM" id="SSF53474">
    <property type="entry name" value="alpha/beta-Hydrolases"/>
    <property type="match status" value="1"/>
</dbReference>
<evidence type="ECO:0000313" key="5">
    <source>
        <dbReference type="Proteomes" id="UP001211065"/>
    </source>
</evidence>
<protein>
    <recommendedName>
        <fullName evidence="3">Alpha/beta hydrolase fold-3 domain-containing protein</fullName>
    </recommendedName>
</protein>
<sequence length="402" mass="45274">MDAHLGETYGKTKPTWRPAPLPLGVKCRTKLMPRRKETNFSDIEDSYFNKKIEGDWITIYSSNSTLNKIPPSNVIILYLHGGGYFTCSRKSHRLITGTICKSTKATVFAPSYSRAPENTFPLPLIDAISCYLNLIDPVNENDVKYDPKNIVVMGDSAGGGMACALLLWLRENPQYPMPAGVVGISPWLDMLLTFPSFVLNRSFDYLTGLVGDEFTERDPKHLNANRTHYYCKNDSELSNYLVSPIYAKHNKSDKNLPPILIQVGTAELFRDECIAFYEKTLPNATIQLELYENMVHVWCLFPSQIEPLSGISLENISHFVKKVTNPDIVLERSCTEIRKTKGNLFKSDKLLNPYKIVEEGRKEIQALHQLGKFNYINSFPTLPEGLVVGCTGCNECTIAVTN</sequence>
<feature type="domain" description="Alpha/beta hydrolase fold-3" evidence="3">
    <location>
        <begin position="76"/>
        <end position="299"/>
    </location>
</feature>
<keyword evidence="5" id="KW-1185">Reference proteome</keyword>
<dbReference type="InterPro" id="IPR013094">
    <property type="entry name" value="AB_hydrolase_3"/>
</dbReference>
<evidence type="ECO:0000256" key="1">
    <source>
        <dbReference type="ARBA" id="ARBA00010515"/>
    </source>
</evidence>
<gene>
    <name evidence="4" type="ORF">HK099_001546</name>
</gene>
<accession>A0AAD5TYC7</accession>
<dbReference type="PANTHER" id="PTHR48081:SF8">
    <property type="entry name" value="ALPHA_BETA HYDROLASE FOLD-3 DOMAIN-CONTAINING PROTEIN-RELATED"/>
    <property type="match status" value="1"/>
</dbReference>
<dbReference type="Gene3D" id="3.40.50.1820">
    <property type="entry name" value="alpha/beta hydrolase"/>
    <property type="match status" value="1"/>
</dbReference>
<evidence type="ECO:0000313" key="4">
    <source>
        <dbReference type="EMBL" id="KAJ3203331.1"/>
    </source>
</evidence>
<dbReference type="Pfam" id="PF07859">
    <property type="entry name" value="Abhydrolase_3"/>
    <property type="match status" value="1"/>
</dbReference>
<proteinExistence type="inferred from homology"/>
<reference evidence="4" key="1">
    <citation type="submission" date="2020-05" db="EMBL/GenBank/DDBJ databases">
        <title>Phylogenomic resolution of chytrid fungi.</title>
        <authorList>
            <person name="Stajich J.E."/>
            <person name="Amses K."/>
            <person name="Simmons R."/>
            <person name="Seto K."/>
            <person name="Myers J."/>
            <person name="Bonds A."/>
            <person name="Quandt C.A."/>
            <person name="Barry K."/>
            <person name="Liu P."/>
            <person name="Grigoriev I."/>
            <person name="Longcore J.E."/>
            <person name="James T.Y."/>
        </authorList>
    </citation>
    <scope>NUCLEOTIDE SEQUENCE</scope>
    <source>
        <strain evidence="4">JEL0476</strain>
    </source>
</reference>
<organism evidence="4 5">
    <name type="scientific">Clydaea vesicula</name>
    <dbReference type="NCBI Taxonomy" id="447962"/>
    <lineage>
        <taxon>Eukaryota</taxon>
        <taxon>Fungi</taxon>
        <taxon>Fungi incertae sedis</taxon>
        <taxon>Chytridiomycota</taxon>
        <taxon>Chytridiomycota incertae sedis</taxon>
        <taxon>Chytridiomycetes</taxon>
        <taxon>Lobulomycetales</taxon>
        <taxon>Lobulomycetaceae</taxon>
        <taxon>Clydaea</taxon>
    </lineage>
</organism>